<comment type="caution">
    <text evidence="3">The sequence shown here is derived from an EMBL/GenBank/DDBJ whole genome shotgun (WGS) entry which is preliminary data.</text>
</comment>
<protein>
    <recommendedName>
        <fullName evidence="5">Glycosyltransferase family 1 protein</fullName>
    </recommendedName>
</protein>
<organism evidence="3 4">
    <name type="scientific">Mycena rosella</name>
    <name type="common">Pink bonnet</name>
    <name type="synonym">Agaricus rosellus</name>
    <dbReference type="NCBI Taxonomy" id="1033263"/>
    <lineage>
        <taxon>Eukaryota</taxon>
        <taxon>Fungi</taxon>
        <taxon>Dikarya</taxon>
        <taxon>Basidiomycota</taxon>
        <taxon>Agaricomycotina</taxon>
        <taxon>Agaricomycetes</taxon>
        <taxon>Agaricomycetidae</taxon>
        <taxon>Agaricales</taxon>
        <taxon>Marasmiineae</taxon>
        <taxon>Mycenaceae</taxon>
        <taxon>Mycena</taxon>
    </lineage>
</organism>
<evidence type="ECO:0000256" key="1">
    <source>
        <dbReference type="ARBA" id="ARBA00022679"/>
    </source>
</evidence>
<keyword evidence="4" id="KW-1185">Reference proteome</keyword>
<dbReference type="Proteomes" id="UP001221757">
    <property type="component" value="Unassembled WGS sequence"/>
</dbReference>
<sequence>MSGDLKICHLLLVPIPAYGHMRPLCSLAGRLAVDPSVVITLLMAPNYLEQARSDIVAQFPSGHEAFGRIRIVSLFDSTEKSLFALMPATVEHYPAAYKSLVDGNAIECASTGTKFAAVPPPAVVILDVFASPQLNATRAMTGTTIPIFTFIAANCGSLLRMFGPESLGGRGNSGAKIEAEALRTGKSIEETGEEFFRHTDGTVIQIPGVPAMYDYEAFPQVRLLFKAPRHHVQFGYEVIMNCDGILLGTAPAYDGESLIALETWVKRTLHKGVYAIGPLLPTGYGAGQTGSSNAPQDVEIKIFLDSMGAKYGDKSVLFISFGSLFWPKGDGQLDDLQPKLSILQILCHASPMATIWDTLLSKIKDSGIGMASAWAPQQFILTHPATGWFLTHGGHGSISESLAAGVPMICWPFEADQPIAAEHLSQNLNVAFHLIEVRTDKGLQPLYSGGDHRPVPRRAGAEKRKQAQRMRDAFAEAWAEGGSAQVAVRAFFSEYVSGA</sequence>
<dbReference type="InterPro" id="IPR002213">
    <property type="entry name" value="UDP_glucos_trans"/>
</dbReference>
<accession>A0AAD7CNJ6</accession>
<gene>
    <name evidence="3" type="ORF">B0H17DRAFT_1214291</name>
</gene>
<reference evidence="3" key="1">
    <citation type="submission" date="2023-03" db="EMBL/GenBank/DDBJ databases">
        <title>Massive genome expansion in bonnet fungi (Mycena s.s.) driven by repeated elements and novel gene families across ecological guilds.</title>
        <authorList>
            <consortium name="Lawrence Berkeley National Laboratory"/>
            <person name="Harder C.B."/>
            <person name="Miyauchi S."/>
            <person name="Viragh M."/>
            <person name="Kuo A."/>
            <person name="Thoen E."/>
            <person name="Andreopoulos B."/>
            <person name="Lu D."/>
            <person name="Skrede I."/>
            <person name="Drula E."/>
            <person name="Henrissat B."/>
            <person name="Morin E."/>
            <person name="Kohler A."/>
            <person name="Barry K."/>
            <person name="LaButti K."/>
            <person name="Morin E."/>
            <person name="Salamov A."/>
            <person name="Lipzen A."/>
            <person name="Mereny Z."/>
            <person name="Hegedus B."/>
            <person name="Baldrian P."/>
            <person name="Stursova M."/>
            <person name="Weitz H."/>
            <person name="Taylor A."/>
            <person name="Grigoriev I.V."/>
            <person name="Nagy L.G."/>
            <person name="Martin F."/>
            <person name="Kauserud H."/>
        </authorList>
    </citation>
    <scope>NUCLEOTIDE SEQUENCE</scope>
    <source>
        <strain evidence="3">CBHHK067</strain>
    </source>
</reference>
<dbReference type="EMBL" id="JARKIE010000319">
    <property type="protein sequence ID" value="KAJ7654763.1"/>
    <property type="molecule type" value="Genomic_DNA"/>
</dbReference>
<dbReference type="Pfam" id="PF00201">
    <property type="entry name" value="UDPGT"/>
    <property type="match status" value="1"/>
</dbReference>
<evidence type="ECO:0000256" key="2">
    <source>
        <dbReference type="SAM" id="MobiDB-lite"/>
    </source>
</evidence>
<dbReference type="Gene3D" id="3.40.50.2000">
    <property type="entry name" value="Glycogen Phosphorylase B"/>
    <property type="match status" value="2"/>
</dbReference>
<dbReference type="AlphaFoldDB" id="A0AAD7CNJ6"/>
<dbReference type="PANTHER" id="PTHR48045:SF31">
    <property type="entry name" value="UDP-GLYCOSYLTRANSFERASE 76B1-LIKE"/>
    <property type="match status" value="1"/>
</dbReference>
<feature type="compositionally biased region" description="Basic and acidic residues" evidence="2">
    <location>
        <begin position="450"/>
        <end position="465"/>
    </location>
</feature>
<dbReference type="GO" id="GO:0008194">
    <property type="term" value="F:UDP-glycosyltransferase activity"/>
    <property type="evidence" value="ECO:0007669"/>
    <property type="project" value="InterPro"/>
</dbReference>
<dbReference type="SUPFAM" id="SSF53756">
    <property type="entry name" value="UDP-Glycosyltransferase/glycogen phosphorylase"/>
    <property type="match status" value="1"/>
</dbReference>
<dbReference type="PANTHER" id="PTHR48045">
    <property type="entry name" value="UDP-GLYCOSYLTRANSFERASE 72B1"/>
    <property type="match status" value="1"/>
</dbReference>
<feature type="region of interest" description="Disordered" evidence="2">
    <location>
        <begin position="446"/>
        <end position="465"/>
    </location>
</feature>
<proteinExistence type="predicted"/>
<name>A0AAD7CNJ6_MYCRO</name>
<evidence type="ECO:0000313" key="4">
    <source>
        <dbReference type="Proteomes" id="UP001221757"/>
    </source>
</evidence>
<dbReference type="CDD" id="cd03784">
    <property type="entry name" value="GT1_Gtf-like"/>
    <property type="match status" value="1"/>
</dbReference>
<keyword evidence="1" id="KW-0808">Transferase</keyword>
<evidence type="ECO:0008006" key="5">
    <source>
        <dbReference type="Google" id="ProtNLM"/>
    </source>
</evidence>
<evidence type="ECO:0000313" key="3">
    <source>
        <dbReference type="EMBL" id="KAJ7654763.1"/>
    </source>
</evidence>